<dbReference type="AlphaFoldDB" id="A0A1G8RTK1"/>
<sequence>MKLLQRIIMVLLASFAIDMVVWAQDPNYMDFNYGQHVQDTDWVEAIQIISPLCRNEVKGKVEVQFKAKGMKTAKALCWSQPTEKHKSNWGYDANLTPRGLKLKKDGSGRFTFDADLFPAGPMNIRIYAQAENGKKDIFELQLYNKGGIPWKQGIPKKDPPAAKGLKLVFSDDFDKDLSISNDGRGARYNAHKPLWGDFSGWPFSDVDGPDNPFFQVDTYLKIAARKRKGTKGSTGLIASVNMDGEGFWVKAPCYLECCFIAQSAPGTWPAFWTINQIRHAPGDELDIVEAYGGRGKGNPNYWGYSCTSHFWGQRDENGKAKPHPAKSIDMLSLGGKSSWSTTFHTYGLYIGLKDTVYYLDDIEVFRHPTNEISRDFPHLFMINYAIGGISGWPIDLERYGNGSDMYVDYVRVYAAEDINKK</sequence>
<name>A0A1G8RTK1_BACOV</name>
<feature type="chain" id="PRO_5010303387" evidence="2">
    <location>
        <begin position="24"/>
        <end position="421"/>
    </location>
</feature>
<evidence type="ECO:0000313" key="4">
    <source>
        <dbReference type="EMBL" id="SDJ20394.1"/>
    </source>
</evidence>
<protein>
    <submittedName>
        <fullName evidence="4">Glycosyl hydrolases family 16</fullName>
    </submittedName>
</protein>
<keyword evidence="2" id="KW-0732">Signal</keyword>
<dbReference type="Proteomes" id="UP000181870">
    <property type="component" value="Unassembled WGS sequence"/>
</dbReference>
<gene>
    <name evidence="4" type="ORF">SAMN05192582_11562</name>
</gene>
<feature type="signal peptide" evidence="2">
    <location>
        <begin position="1"/>
        <end position="23"/>
    </location>
</feature>
<reference evidence="5" key="1">
    <citation type="submission" date="2016-10" db="EMBL/GenBank/DDBJ databases">
        <authorList>
            <person name="Varghese N."/>
            <person name="Submissions S."/>
        </authorList>
    </citation>
    <scope>NUCLEOTIDE SEQUENCE [LARGE SCALE GENOMIC DNA]</scope>
    <source>
        <strain evidence="5">NLAE-zl-C57</strain>
    </source>
</reference>
<dbReference type="InterPro" id="IPR050546">
    <property type="entry name" value="Glycosyl_Hydrlase_16"/>
</dbReference>
<comment type="similarity">
    <text evidence="1">Belongs to the glycosyl hydrolase 16 family.</text>
</comment>
<evidence type="ECO:0000313" key="5">
    <source>
        <dbReference type="Proteomes" id="UP000181870"/>
    </source>
</evidence>
<dbReference type="SUPFAM" id="SSF49899">
    <property type="entry name" value="Concanavalin A-like lectins/glucanases"/>
    <property type="match status" value="1"/>
</dbReference>
<dbReference type="InterPro" id="IPR000757">
    <property type="entry name" value="Beta-glucanase-like"/>
</dbReference>
<proteinExistence type="inferred from homology"/>
<evidence type="ECO:0000256" key="2">
    <source>
        <dbReference type="SAM" id="SignalP"/>
    </source>
</evidence>
<dbReference type="PANTHER" id="PTHR10963">
    <property type="entry name" value="GLYCOSYL HYDROLASE-RELATED"/>
    <property type="match status" value="1"/>
</dbReference>
<dbReference type="PROSITE" id="PS51762">
    <property type="entry name" value="GH16_2"/>
    <property type="match status" value="1"/>
</dbReference>
<dbReference type="RefSeq" id="WP_074638985.1">
    <property type="nucleotide sequence ID" value="NZ_FNDO01000156.1"/>
</dbReference>
<evidence type="ECO:0000256" key="1">
    <source>
        <dbReference type="ARBA" id="ARBA00006865"/>
    </source>
</evidence>
<feature type="domain" description="GH16" evidence="3">
    <location>
        <begin position="148"/>
        <end position="418"/>
    </location>
</feature>
<dbReference type="GO" id="GO:0005975">
    <property type="term" value="P:carbohydrate metabolic process"/>
    <property type="evidence" value="ECO:0007669"/>
    <property type="project" value="InterPro"/>
</dbReference>
<dbReference type="EMBL" id="FNDO01000156">
    <property type="protein sequence ID" value="SDJ20394.1"/>
    <property type="molecule type" value="Genomic_DNA"/>
</dbReference>
<dbReference type="Gene3D" id="2.60.120.200">
    <property type="match status" value="1"/>
</dbReference>
<keyword evidence="4" id="KW-0378">Hydrolase</keyword>
<dbReference type="PANTHER" id="PTHR10963:SF60">
    <property type="entry name" value="GRAM-NEGATIVE BACTERIA-BINDING PROTEIN 1-RELATED"/>
    <property type="match status" value="1"/>
</dbReference>
<accession>A0A1G8RTK1</accession>
<dbReference type="InterPro" id="IPR013320">
    <property type="entry name" value="ConA-like_dom_sf"/>
</dbReference>
<dbReference type="Pfam" id="PF00722">
    <property type="entry name" value="Glyco_hydro_16"/>
    <property type="match status" value="1"/>
</dbReference>
<organism evidence="4 5">
    <name type="scientific">Bacteroides ovatus</name>
    <dbReference type="NCBI Taxonomy" id="28116"/>
    <lineage>
        <taxon>Bacteria</taxon>
        <taxon>Pseudomonadati</taxon>
        <taxon>Bacteroidota</taxon>
        <taxon>Bacteroidia</taxon>
        <taxon>Bacteroidales</taxon>
        <taxon>Bacteroidaceae</taxon>
        <taxon>Bacteroides</taxon>
    </lineage>
</organism>
<evidence type="ECO:0000259" key="3">
    <source>
        <dbReference type="PROSITE" id="PS51762"/>
    </source>
</evidence>
<dbReference type="GO" id="GO:0004553">
    <property type="term" value="F:hydrolase activity, hydrolyzing O-glycosyl compounds"/>
    <property type="evidence" value="ECO:0007669"/>
    <property type="project" value="InterPro"/>
</dbReference>